<gene>
    <name evidence="3" type="ORF">ACJRO7_015993</name>
</gene>
<dbReference type="InterPro" id="IPR025558">
    <property type="entry name" value="DUF4283"/>
</dbReference>
<comment type="caution">
    <text evidence="3">The sequence shown here is derived from an EMBL/GenBank/DDBJ whole genome shotgun (WGS) entry which is preliminary data.</text>
</comment>
<feature type="region of interest" description="Disordered" evidence="1">
    <location>
        <begin position="1"/>
        <end position="47"/>
    </location>
</feature>
<name>A0ABD3L9A1_EUCGL</name>
<reference evidence="3 4" key="1">
    <citation type="submission" date="2024-11" db="EMBL/GenBank/DDBJ databases">
        <title>Chromosome-level genome assembly of Eucalyptus globulus Labill. provides insights into its genome evolution.</title>
        <authorList>
            <person name="Li X."/>
        </authorList>
    </citation>
    <scope>NUCLEOTIDE SEQUENCE [LARGE SCALE GENOMIC DNA]</scope>
    <source>
        <strain evidence="3">CL2024</strain>
        <tissue evidence="3">Fresh tender leaves</tissue>
    </source>
</reference>
<dbReference type="PANTHER" id="PTHR31286:SF165">
    <property type="entry name" value="DUF4283 DOMAIN-CONTAINING PROTEIN"/>
    <property type="match status" value="1"/>
</dbReference>
<dbReference type="PANTHER" id="PTHR31286">
    <property type="entry name" value="GLYCINE-RICH CELL WALL STRUCTURAL PROTEIN 1.8-LIKE"/>
    <property type="match status" value="1"/>
</dbReference>
<evidence type="ECO:0000259" key="2">
    <source>
        <dbReference type="Pfam" id="PF14111"/>
    </source>
</evidence>
<organism evidence="3 4">
    <name type="scientific">Eucalyptus globulus</name>
    <name type="common">Tasmanian blue gum</name>
    <dbReference type="NCBI Taxonomy" id="34317"/>
    <lineage>
        <taxon>Eukaryota</taxon>
        <taxon>Viridiplantae</taxon>
        <taxon>Streptophyta</taxon>
        <taxon>Embryophyta</taxon>
        <taxon>Tracheophyta</taxon>
        <taxon>Spermatophyta</taxon>
        <taxon>Magnoliopsida</taxon>
        <taxon>eudicotyledons</taxon>
        <taxon>Gunneridae</taxon>
        <taxon>Pentapetalae</taxon>
        <taxon>rosids</taxon>
        <taxon>malvids</taxon>
        <taxon>Myrtales</taxon>
        <taxon>Myrtaceae</taxon>
        <taxon>Myrtoideae</taxon>
        <taxon>Eucalypteae</taxon>
        <taxon>Eucalyptus</taxon>
    </lineage>
</organism>
<evidence type="ECO:0000313" key="3">
    <source>
        <dbReference type="EMBL" id="KAL3747143.1"/>
    </source>
</evidence>
<feature type="domain" description="DUF4283" evidence="2">
    <location>
        <begin position="97"/>
        <end position="175"/>
    </location>
</feature>
<dbReference type="Pfam" id="PF14111">
    <property type="entry name" value="DUF4283"/>
    <property type="match status" value="1"/>
</dbReference>
<evidence type="ECO:0000313" key="4">
    <source>
        <dbReference type="Proteomes" id="UP001634007"/>
    </source>
</evidence>
<proteinExistence type="predicted"/>
<dbReference type="AlphaFoldDB" id="A0ABD3L9A1"/>
<sequence length="313" mass="35115">MASSSNLPSQLGRPNEESQAGSRRGRSRLRSASRGPRVARFAGQKWSEQKAPPTRSWVNVARLSAKGYELSFVPPTSVGKRGVVHLSEEVVHAADPKWNHCLMGYFIGKNMPFKMTELVLKETWGSHLTEMLADDEGFYFFFIPDPDYCRKILEEGRLTVNRVPLILKQWDPTLELRKDLQSSVPVWIRMKNIPFAYWSALGISHIASAVGRPLYVDPLTEKMKRLSFARVCVEVSAKLEKCESVEVFLNGESFIVPILYEWIPIACLKCHVFGHNCEEKEVPAPVADKSHDAVAEEARDAAVPTVPPSIPLA</sequence>
<dbReference type="InterPro" id="IPR040256">
    <property type="entry name" value="At4g02000-like"/>
</dbReference>
<evidence type="ECO:0000256" key="1">
    <source>
        <dbReference type="SAM" id="MobiDB-lite"/>
    </source>
</evidence>
<dbReference type="Proteomes" id="UP001634007">
    <property type="component" value="Unassembled WGS sequence"/>
</dbReference>
<protein>
    <recommendedName>
        <fullName evidence="2">DUF4283 domain-containing protein</fullName>
    </recommendedName>
</protein>
<dbReference type="EMBL" id="JBJKBG010000003">
    <property type="protein sequence ID" value="KAL3747143.1"/>
    <property type="molecule type" value="Genomic_DNA"/>
</dbReference>
<accession>A0ABD3L9A1</accession>
<keyword evidence="4" id="KW-1185">Reference proteome</keyword>